<name>A0ABT0P6Q0_9HYPH</name>
<dbReference type="RefSeq" id="WP_249674438.1">
    <property type="nucleotide sequence ID" value="NZ_JAMCOF010000001.1"/>
</dbReference>
<dbReference type="InterPro" id="IPR036388">
    <property type="entry name" value="WH-like_DNA-bd_sf"/>
</dbReference>
<dbReference type="Gene3D" id="3.40.50.300">
    <property type="entry name" value="P-loop containing nucleotide triphosphate hydrolases"/>
    <property type="match status" value="1"/>
</dbReference>
<evidence type="ECO:0000313" key="19">
    <source>
        <dbReference type="EMBL" id="MCL6229146.1"/>
    </source>
</evidence>
<evidence type="ECO:0000256" key="6">
    <source>
        <dbReference type="ARBA" id="ARBA00022692"/>
    </source>
</evidence>
<evidence type="ECO:0000313" key="20">
    <source>
        <dbReference type="Proteomes" id="UP001523003"/>
    </source>
</evidence>
<feature type="binding site" evidence="16">
    <location>
        <begin position="462"/>
        <end position="469"/>
    </location>
    <ligand>
        <name>ATP</name>
        <dbReference type="ChEBI" id="CHEBI:30616"/>
    </ligand>
</feature>
<sequence>MHQGSSLYDLPKKPEYRNSHFIEIFLQQIGVLIGLSLLGLLIFCILALATWNFADPSLTYANNNEITNLMGWPGAVFSDLAMQLFGLASLGILLPPLFWSLLLLAQKSIHNFVFRLFLWLVSIIWFTIAFALMTPFASFTNWPLPIGLGGVWGDKILNVVSLFLFSFSSPVESVLWGVALAFVSFVMAIFSGNVVWRRQTVKNESGPVRVDPIFETLENEEYSNNEVHSGFFSTAFGAVLHFLYFLQARFERFFSFMSWFRKTENSFNRIEPVFFNEKTNFQEFQNKAVSASENSVLKTSKARSKYRFTFPLLDYLAIPSSTVKNMRLSPATLKANSQELKNILLDFGVKGEIIDARPGPVVTLYEFEPAAGIKSSRIIGLADDIARSMRSISARVAVVPGRNVIGIELPNASREIVYLREILQAREFFDTEAKLGLALGKTIGGEAVVADLTKMPHLLVAGTTGAGKSVAINTMILSLLYRLTPEQCRLIMVDPKMLELSIYDGIPHLLTPVVTDPKKAVIALKWAVREMEERYTKMSKVNVRNIDGFNARLKEAQKQGEVLTRTVQIGFDHKTGEPLYETETLDLNPLPYIVVIIDEMADLMMVAGKEIEGAVQRLAQMARAAGIHVIMATQRPSVDVITGTIKANFPTRISFAVSSKIDSRTILGEQGAEQLLGQGDMLFMMGGGRIQRIHGPFVADDEVEQVVAHLKEQARPDYLEAITQEVSDHESDVSSVSSLGDEPYRKAVMVVLRDRKASTSYIQRRLSIGYNRAASLIERMEEEGIISPANHAGKREILVPATEEPFK</sequence>
<dbReference type="InterPro" id="IPR003593">
    <property type="entry name" value="AAA+_ATPase"/>
</dbReference>
<evidence type="ECO:0000256" key="8">
    <source>
        <dbReference type="ARBA" id="ARBA00022829"/>
    </source>
</evidence>
<dbReference type="Pfam" id="PF13491">
    <property type="entry name" value="FtsK_4TM"/>
    <property type="match status" value="1"/>
</dbReference>
<dbReference type="InterPro" id="IPR036390">
    <property type="entry name" value="WH_DNA-bd_sf"/>
</dbReference>
<feature type="domain" description="FtsK" evidence="18">
    <location>
        <begin position="445"/>
        <end position="664"/>
    </location>
</feature>
<evidence type="ECO:0000256" key="16">
    <source>
        <dbReference type="PROSITE-ProRule" id="PRU00289"/>
    </source>
</evidence>
<dbReference type="InterPro" id="IPR041027">
    <property type="entry name" value="FtsK_alpha"/>
</dbReference>
<evidence type="ECO:0000256" key="14">
    <source>
        <dbReference type="ARBA" id="ARBA00024784"/>
    </source>
</evidence>
<dbReference type="EMBL" id="JAMCOF010000001">
    <property type="protein sequence ID" value="MCL6229146.1"/>
    <property type="molecule type" value="Genomic_DNA"/>
</dbReference>
<dbReference type="PROSITE" id="PS50901">
    <property type="entry name" value="FTSK"/>
    <property type="match status" value="1"/>
</dbReference>
<keyword evidence="4" id="KW-1003">Cell membrane</keyword>
<feature type="transmembrane region" description="Helical" evidence="17">
    <location>
        <begin position="80"/>
        <end position="104"/>
    </location>
</feature>
<dbReference type="Gene3D" id="3.30.980.40">
    <property type="match status" value="1"/>
</dbReference>
<dbReference type="SMART" id="SM00843">
    <property type="entry name" value="Ftsk_gamma"/>
    <property type="match status" value="1"/>
</dbReference>
<evidence type="ECO:0000256" key="9">
    <source>
        <dbReference type="ARBA" id="ARBA00022840"/>
    </source>
</evidence>
<keyword evidence="9 16" id="KW-0067">ATP-binding</keyword>
<dbReference type="InterPro" id="IPR025199">
    <property type="entry name" value="FtsK_4TM"/>
</dbReference>
<evidence type="ECO:0000259" key="18">
    <source>
        <dbReference type="PROSITE" id="PS50901"/>
    </source>
</evidence>
<dbReference type="Proteomes" id="UP001523003">
    <property type="component" value="Unassembled WGS sequence"/>
</dbReference>
<keyword evidence="8" id="KW-0159">Chromosome partition</keyword>
<keyword evidence="5" id="KW-0132">Cell division</keyword>
<dbReference type="SUPFAM" id="SSF52540">
    <property type="entry name" value="P-loop containing nucleoside triphosphate hydrolases"/>
    <property type="match status" value="1"/>
</dbReference>
<dbReference type="SUPFAM" id="SSF46785">
    <property type="entry name" value="Winged helix' DNA-binding domain"/>
    <property type="match status" value="1"/>
</dbReference>
<feature type="transmembrane region" description="Helical" evidence="17">
    <location>
        <begin position="116"/>
        <end position="138"/>
    </location>
</feature>
<evidence type="ECO:0000256" key="1">
    <source>
        <dbReference type="ARBA" id="ARBA00004651"/>
    </source>
</evidence>
<dbReference type="InterPro" id="IPR018541">
    <property type="entry name" value="Ftsk_gamma"/>
</dbReference>
<dbReference type="PANTHER" id="PTHR22683:SF41">
    <property type="entry name" value="DNA TRANSLOCASE FTSK"/>
    <property type="match status" value="1"/>
</dbReference>
<evidence type="ECO:0000256" key="15">
    <source>
        <dbReference type="ARBA" id="ARBA00025923"/>
    </source>
</evidence>
<gene>
    <name evidence="19" type="ORF">M4Z11_00705</name>
</gene>
<evidence type="ECO:0000256" key="5">
    <source>
        <dbReference type="ARBA" id="ARBA00022618"/>
    </source>
</evidence>
<evidence type="ECO:0000256" key="7">
    <source>
        <dbReference type="ARBA" id="ARBA00022741"/>
    </source>
</evidence>
<evidence type="ECO:0000256" key="3">
    <source>
        <dbReference type="ARBA" id="ARBA00020887"/>
    </source>
</evidence>
<comment type="subcellular location">
    <subcellularLocation>
        <location evidence="1">Cell membrane</location>
        <topology evidence="1">Multi-pass membrane protein</topology>
    </subcellularLocation>
</comment>
<comment type="subunit">
    <text evidence="15">Homohexamer. Forms a ring that surrounds DNA.</text>
</comment>
<reference evidence="19 20" key="1">
    <citation type="submission" date="2022-05" db="EMBL/GenBank/DDBJ databases">
        <title>Description of the Bartonella bilalgolemii sp. nov. Isolated from Apodemus uralensis (Pallas 1811).</title>
        <authorList>
            <person name="Zgheib R."/>
            <person name="Celebi B."/>
        </authorList>
    </citation>
    <scope>NUCLEOTIDE SEQUENCE [LARGE SCALE GENOMIC DNA]</scope>
    <source>
        <strain evidence="19 20">G70</strain>
    </source>
</reference>
<dbReference type="Pfam" id="PF17854">
    <property type="entry name" value="FtsK_alpha"/>
    <property type="match status" value="1"/>
</dbReference>
<accession>A0ABT0P6Q0</accession>
<keyword evidence="7 16" id="KW-0547">Nucleotide-binding</keyword>
<proteinExistence type="inferred from homology"/>
<dbReference type="PANTHER" id="PTHR22683">
    <property type="entry name" value="SPORULATION PROTEIN RELATED"/>
    <property type="match status" value="1"/>
</dbReference>
<dbReference type="Pfam" id="PF09397">
    <property type="entry name" value="FtsK_gamma"/>
    <property type="match status" value="1"/>
</dbReference>
<evidence type="ECO:0000256" key="17">
    <source>
        <dbReference type="SAM" id="Phobius"/>
    </source>
</evidence>
<keyword evidence="12 17" id="KW-0472">Membrane</keyword>
<dbReference type="InterPro" id="IPR027417">
    <property type="entry name" value="P-loop_NTPase"/>
</dbReference>
<evidence type="ECO:0000256" key="13">
    <source>
        <dbReference type="ARBA" id="ARBA00023306"/>
    </source>
</evidence>
<keyword evidence="13" id="KW-0131">Cell cycle</keyword>
<evidence type="ECO:0000256" key="10">
    <source>
        <dbReference type="ARBA" id="ARBA00022989"/>
    </source>
</evidence>
<dbReference type="Pfam" id="PF01580">
    <property type="entry name" value="FtsK_SpoIIIE"/>
    <property type="match status" value="1"/>
</dbReference>
<organism evidence="19 20">
    <name type="scientific">Bartonella bilalgolemii</name>
    <dbReference type="NCBI Taxonomy" id="2942911"/>
    <lineage>
        <taxon>Bacteria</taxon>
        <taxon>Pseudomonadati</taxon>
        <taxon>Pseudomonadota</taxon>
        <taxon>Alphaproteobacteria</taxon>
        <taxon>Hyphomicrobiales</taxon>
        <taxon>Bartonellaceae</taxon>
        <taxon>Bartonella</taxon>
    </lineage>
</organism>
<protein>
    <recommendedName>
        <fullName evidence="3">DNA translocase FtsK</fullName>
    </recommendedName>
</protein>
<evidence type="ECO:0000256" key="12">
    <source>
        <dbReference type="ARBA" id="ARBA00023136"/>
    </source>
</evidence>
<dbReference type="CDD" id="cd01127">
    <property type="entry name" value="TrwB_TraG_TraD_VirD4"/>
    <property type="match status" value="1"/>
</dbReference>
<dbReference type="Gene3D" id="1.10.10.10">
    <property type="entry name" value="Winged helix-like DNA-binding domain superfamily/Winged helix DNA-binding domain"/>
    <property type="match status" value="1"/>
</dbReference>
<comment type="similarity">
    <text evidence="2">Belongs to the FtsK/SpoIIIE/SftA family.</text>
</comment>
<evidence type="ECO:0000256" key="4">
    <source>
        <dbReference type="ARBA" id="ARBA00022475"/>
    </source>
</evidence>
<dbReference type="InterPro" id="IPR050206">
    <property type="entry name" value="FtsK/SpoIIIE/SftA"/>
</dbReference>
<feature type="transmembrane region" description="Helical" evidence="17">
    <location>
        <begin position="227"/>
        <end position="246"/>
    </location>
</feature>
<feature type="transmembrane region" description="Helical" evidence="17">
    <location>
        <begin position="21"/>
        <end position="49"/>
    </location>
</feature>
<keyword evidence="20" id="KW-1185">Reference proteome</keyword>
<comment type="caution">
    <text evidence="19">The sequence shown here is derived from an EMBL/GenBank/DDBJ whole genome shotgun (WGS) entry which is preliminary data.</text>
</comment>
<keyword evidence="6 17" id="KW-0812">Transmembrane</keyword>
<dbReference type="SMART" id="SM00382">
    <property type="entry name" value="AAA"/>
    <property type="match status" value="1"/>
</dbReference>
<keyword evidence="10 17" id="KW-1133">Transmembrane helix</keyword>
<evidence type="ECO:0000256" key="2">
    <source>
        <dbReference type="ARBA" id="ARBA00006474"/>
    </source>
</evidence>
<dbReference type="InterPro" id="IPR002543">
    <property type="entry name" value="FtsK_dom"/>
</dbReference>
<keyword evidence="11" id="KW-0238">DNA-binding</keyword>
<comment type="function">
    <text evidence="14">Essential cell division protein that coordinates cell division and chromosome segregation. The N-terminus is involved in assembly of the cell-division machinery. The C-terminus functions as a DNA motor that moves dsDNA in an ATP-dependent manner towards the dif recombination site, which is located within the replication terminus region. Translocation stops specifically at Xer-dif sites, where FtsK interacts with the Xer recombinase, allowing activation of chromosome unlinking by recombination. FtsK orienting polar sequences (KOPS) guide the direction of DNA translocation. FtsK can remove proteins from DNA as it translocates, but translocation stops specifically at XerCD-dif site, thereby preventing removal of XerC and XerD from dif.</text>
</comment>
<evidence type="ECO:0000256" key="11">
    <source>
        <dbReference type="ARBA" id="ARBA00023125"/>
    </source>
</evidence>
<feature type="transmembrane region" description="Helical" evidence="17">
    <location>
        <begin position="174"/>
        <end position="196"/>
    </location>
</feature>